<feature type="region of interest" description="Disordered" evidence="2">
    <location>
        <begin position="1"/>
        <end position="85"/>
    </location>
</feature>
<evidence type="ECO:0000259" key="4">
    <source>
        <dbReference type="Pfam" id="PF02225"/>
    </source>
</evidence>
<keyword evidence="8" id="KW-1185">Reference proteome</keyword>
<dbReference type="InterPro" id="IPR003137">
    <property type="entry name" value="PA_domain"/>
</dbReference>
<dbReference type="Gene3D" id="3.50.30.30">
    <property type="match status" value="1"/>
</dbReference>
<dbReference type="Proteomes" id="UP001187682">
    <property type="component" value="Unassembled WGS sequence"/>
</dbReference>
<dbReference type="SUPFAM" id="SSF47672">
    <property type="entry name" value="Transferrin receptor-like dimerisation domain"/>
    <property type="match status" value="1"/>
</dbReference>
<name>A0AAE8SWN1_9PEZI</name>
<dbReference type="CDD" id="cd08022">
    <property type="entry name" value="M28_PSMA_like"/>
    <property type="match status" value="1"/>
</dbReference>
<dbReference type="InterPro" id="IPR036757">
    <property type="entry name" value="TFR-like_dimer_dom_sf"/>
</dbReference>
<evidence type="ECO:0000259" key="6">
    <source>
        <dbReference type="Pfam" id="PF04389"/>
    </source>
</evidence>
<dbReference type="FunFam" id="3.40.630.10:FF:000101">
    <property type="entry name" value="N-acetylated alpha-linked acidic dipeptidase like 1"/>
    <property type="match status" value="1"/>
</dbReference>
<dbReference type="SUPFAM" id="SSF53187">
    <property type="entry name" value="Zn-dependent exopeptidases"/>
    <property type="match status" value="1"/>
</dbReference>
<feature type="transmembrane region" description="Helical" evidence="3">
    <location>
        <begin position="183"/>
        <end position="205"/>
    </location>
</feature>
<dbReference type="AlphaFoldDB" id="A0AAE8SWN1"/>
<dbReference type="PANTHER" id="PTHR10404">
    <property type="entry name" value="N-ACETYLATED-ALPHA-LINKED ACIDIC DIPEPTIDASE"/>
    <property type="match status" value="1"/>
</dbReference>
<accession>A0AAE8SWN1</accession>
<reference evidence="7" key="1">
    <citation type="submission" date="2018-03" db="EMBL/GenBank/DDBJ databases">
        <authorList>
            <person name="Guldener U."/>
        </authorList>
    </citation>
    <scope>NUCLEOTIDE SEQUENCE</scope>
</reference>
<keyword evidence="7" id="KW-0378">Hydrolase</keyword>
<dbReference type="Pfam" id="PF04253">
    <property type="entry name" value="TFR_dimer"/>
    <property type="match status" value="1"/>
</dbReference>
<dbReference type="Pfam" id="PF04389">
    <property type="entry name" value="Peptidase_M28"/>
    <property type="match status" value="1"/>
</dbReference>
<keyword evidence="3" id="KW-0812">Transmembrane</keyword>
<keyword evidence="7" id="KW-0121">Carboxypeptidase</keyword>
<feature type="domain" description="PA" evidence="4">
    <location>
        <begin position="339"/>
        <end position="427"/>
    </location>
</feature>
<dbReference type="Pfam" id="PF02225">
    <property type="entry name" value="PA"/>
    <property type="match status" value="1"/>
</dbReference>
<feature type="domain" description="Transferrin receptor-like dimerisation" evidence="5">
    <location>
        <begin position="778"/>
        <end position="900"/>
    </location>
</feature>
<keyword evidence="3" id="KW-1133">Transmembrane helix</keyword>
<evidence type="ECO:0000256" key="3">
    <source>
        <dbReference type="SAM" id="Phobius"/>
    </source>
</evidence>
<gene>
    <name evidence="7" type="ORF">DNG_06673</name>
</gene>
<dbReference type="Gene3D" id="1.20.930.40">
    <property type="entry name" value="Transferrin receptor-like, dimerisation domain"/>
    <property type="match status" value="1"/>
</dbReference>
<dbReference type="SUPFAM" id="SSF52025">
    <property type="entry name" value="PA domain"/>
    <property type="match status" value="1"/>
</dbReference>
<protein>
    <submittedName>
        <fullName evidence="7">Related to glutamate carboxypeptidase II</fullName>
    </submittedName>
</protein>
<dbReference type="InterPro" id="IPR039373">
    <property type="entry name" value="Peptidase_M28B"/>
</dbReference>
<evidence type="ECO:0000313" key="7">
    <source>
        <dbReference type="EMBL" id="SPO03990.1"/>
    </source>
</evidence>
<dbReference type="InterPro" id="IPR007484">
    <property type="entry name" value="Peptidase_M28"/>
</dbReference>
<dbReference type="EMBL" id="ONZQ02000009">
    <property type="protein sequence ID" value="SPO03990.1"/>
    <property type="molecule type" value="Genomic_DNA"/>
</dbReference>
<sequence length="903" mass="99476">MAVDPGEGGYDSAPPIPTYDEAVAGGTAWDASSSRAAESQSLLPSQNRPGPSRRPPAGYRPPTVETEDDGSDWTSEEDDDETAQVRREIEELEIEEAEQRSRSIWGKRIPFSLSLPRWRWSLPFNIPRPNIRLPRPSIRLPSRAGDDTAGGGAGGEAPAESAEEAAETETGTRWKWPQVSGSGVVLAFARILVLMLLLGFLYLIFVSDFLNGMSRRLGPGSRPGLEELRIFLHNSVNEDHLRKSVDHFTHYAHLAGTEGDYALAEDVREMFIRAGLEDVRMDQFQAYLNYPKADGRSVEILASDGSTIWKAKLEEEDVGGETAGTQTLAFHGHSKSGDVKGPLIYANYGSRSDYQTLKDSGIDTKGAIALVRYYGTQEDLSLKVKGAELAGFAGCIVYTDPADNGFKKGDVAPGGRYMPADGVQRGSVSLSRWVIGDVLSPGWASTENTRRIMMEDSAALPRIPSLPLSSRDAVNLLTRLKGSGTGVPRDWVGGVPGVKEWWTGDASSPIVRLRNQQDEVQTQPIFNVYAKIEGIEQGERSIIIGNHRDSFSLGATDPHSGTAVMIELARVMGDLRARGWIPLRTIEFMSFDAKEYNMIGSTEYVEANEKELRENAYAYVNIDRAVVGSDFRASGSPVFNNLLLRVLDRMWDPGFNTTLRDLWNKGHKTMGALGSDGDCVPFQTIVGTSSIDLGFVGERYPEGSTYNTFDFVERNIDPGFVYHRMMTEVVGLMVLELSDRYILPFDIGHYASRLEAYVKSLEKWAAGRAKRDGSAKALDVGPLTGAAKELKKMARDFGAWEMEWDGKVMGSGGWETSAMNTLRKSYNDRMAAFETKLLDAEGIPGRTQFKHVVYGPSRWEDTSTSQFPAIRALVEDGEWEEVDKLVRKTAGIIADATKLLIPE</sequence>
<comment type="similarity">
    <text evidence="1">Belongs to the peptidase M28 family. M28B subfamily.</text>
</comment>
<feature type="compositionally biased region" description="Acidic residues" evidence="2">
    <location>
        <begin position="65"/>
        <end position="82"/>
    </location>
</feature>
<dbReference type="CDD" id="cd02121">
    <property type="entry name" value="PA_GCPII_like"/>
    <property type="match status" value="1"/>
</dbReference>
<evidence type="ECO:0000256" key="1">
    <source>
        <dbReference type="ARBA" id="ARBA00005634"/>
    </source>
</evidence>
<evidence type="ECO:0000259" key="5">
    <source>
        <dbReference type="Pfam" id="PF04253"/>
    </source>
</evidence>
<feature type="region of interest" description="Disordered" evidence="2">
    <location>
        <begin position="135"/>
        <end position="172"/>
    </location>
</feature>
<evidence type="ECO:0000313" key="8">
    <source>
        <dbReference type="Proteomes" id="UP001187682"/>
    </source>
</evidence>
<proteinExistence type="inferred from homology"/>
<feature type="domain" description="Peptidase M28" evidence="6">
    <location>
        <begin position="527"/>
        <end position="627"/>
    </location>
</feature>
<evidence type="ECO:0000256" key="2">
    <source>
        <dbReference type="SAM" id="MobiDB-lite"/>
    </source>
</evidence>
<keyword evidence="3" id="KW-0472">Membrane</keyword>
<dbReference type="InterPro" id="IPR007365">
    <property type="entry name" value="TFR-like_dimer_dom"/>
</dbReference>
<organism evidence="7 8">
    <name type="scientific">Cephalotrichum gorgonifer</name>
    <dbReference type="NCBI Taxonomy" id="2041049"/>
    <lineage>
        <taxon>Eukaryota</taxon>
        <taxon>Fungi</taxon>
        <taxon>Dikarya</taxon>
        <taxon>Ascomycota</taxon>
        <taxon>Pezizomycotina</taxon>
        <taxon>Sordariomycetes</taxon>
        <taxon>Hypocreomycetidae</taxon>
        <taxon>Microascales</taxon>
        <taxon>Microascaceae</taxon>
        <taxon>Cephalotrichum</taxon>
    </lineage>
</organism>
<feature type="compositionally biased region" description="Polar residues" evidence="2">
    <location>
        <begin position="30"/>
        <end position="49"/>
    </location>
</feature>
<dbReference type="InterPro" id="IPR046450">
    <property type="entry name" value="PA_dom_sf"/>
</dbReference>
<comment type="caution">
    <text evidence="7">The sequence shown here is derived from an EMBL/GenBank/DDBJ whole genome shotgun (WGS) entry which is preliminary data.</text>
</comment>
<keyword evidence="7" id="KW-0645">Protease</keyword>
<dbReference type="GO" id="GO:0004180">
    <property type="term" value="F:carboxypeptidase activity"/>
    <property type="evidence" value="ECO:0007669"/>
    <property type="project" value="UniProtKB-KW"/>
</dbReference>
<dbReference type="PANTHER" id="PTHR10404:SF71">
    <property type="entry name" value="CARBOXYPEPTIDASE TRE2, PUTATIVE (AFU_ORTHOLOGUE AFUA_3G10650)-RELATED"/>
    <property type="match status" value="1"/>
</dbReference>
<dbReference type="Gene3D" id="3.40.630.10">
    <property type="entry name" value="Zn peptidases"/>
    <property type="match status" value="1"/>
</dbReference>